<evidence type="ECO:0000313" key="9">
    <source>
        <dbReference type="Proteomes" id="UP000275256"/>
    </source>
</evidence>
<reference evidence="8 9" key="1">
    <citation type="submission" date="2018-10" db="EMBL/GenBank/DDBJ databases">
        <title>Tessaracoccus antarcticuss sp. nov., isolated from sediment.</title>
        <authorList>
            <person name="Zhou L.Y."/>
            <person name="Du Z.J."/>
        </authorList>
    </citation>
    <scope>NUCLEOTIDE SEQUENCE [LARGE SCALE GENOMIC DNA]</scope>
    <source>
        <strain evidence="8 9">JDX10</strain>
    </source>
</reference>
<protein>
    <submittedName>
        <fullName evidence="8">DUF2156 domain-containing protein</fullName>
    </submittedName>
</protein>
<comment type="caution">
    <text evidence="8">The sequence shown here is derived from an EMBL/GenBank/DDBJ whole genome shotgun (WGS) entry which is preliminary data.</text>
</comment>
<feature type="domain" description="Phosphatidylglycerol lysyltransferase C-terminal" evidence="7">
    <location>
        <begin position="254"/>
        <end position="548"/>
    </location>
</feature>
<feature type="transmembrane region" description="Helical" evidence="6">
    <location>
        <begin position="128"/>
        <end position="144"/>
    </location>
</feature>
<dbReference type="Pfam" id="PF09924">
    <property type="entry name" value="LPG_synthase_C"/>
    <property type="match status" value="1"/>
</dbReference>
<keyword evidence="3 6" id="KW-0812">Transmembrane</keyword>
<dbReference type="OrthoDB" id="9801152at2"/>
<evidence type="ECO:0000256" key="4">
    <source>
        <dbReference type="ARBA" id="ARBA00022989"/>
    </source>
</evidence>
<evidence type="ECO:0000259" key="7">
    <source>
        <dbReference type="Pfam" id="PF09924"/>
    </source>
</evidence>
<evidence type="ECO:0000256" key="1">
    <source>
        <dbReference type="ARBA" id="ARBA00004651"/>
    </source>
</evidence>
<feature type="transmembrane region" description="Helical" evidence="6">
    <location>
        <begin position="68"/>
        <end position="90"/>
    </location>
</feature>
<keyword evidence="4 6" id="KW-1133">Transmembrane helix</keyword>
<dbReference type="Proteomes" id="UP000275256">
    <property type="component" value="Unassembled WGS sequence"/>
</dbReference>
<dbReference type="AlphaFoldDB" id="A0A3M0GX66"/>
<evidence type="ECO:0000256" key="6">
    <source>
        <dbReference type="SAM" id="Phobius"/>
    </source>
</evidence>
<dbReference type="InterPro" id="IPR051211">
    <property type="entry name" value="PG_lysyltransferase"/>
</dbReference>
<dbReference type="PANTHER" id="PTHR34697:SF2">
    <property type="entry name" value="PHOSPHATIDYLGLYCEROL LYSYLTRANSFERASE"/>
    <property type="match status" value="1"/>
</dbReference>
<evidence type="ECO:0000313" key="8">
    <source>
        <dbReference type="EMBL" id="RMB61966.1"/>
    </source>
</evidence>
<name>A0A3M0GX66_9ACTN</name>
<dbReference type="GO" id="GO:0005886">
    <property type="term" value="C:plasma membrane"/>
    <property type="evidence" value="ECO:0007669"/>
    <property type="project" value="UniProtKB-SubCell"/>
</dbReference>
<organism evidence="8 9">
    <name type="scientific">Tessaracoccus antarcticus</name>
    <dbReference type="NCBI Taxonomy" id="2479848"/>
    <lineage>
        <taxon>Bacteria</taxon>
        <taxon>Bacillati</taxon>
        <taxon>Actinomycetota</taxon>
        <taxon>Actinomycetes</taxon>
        <taxon>Propionibacteriales</taxon>
        <taxon>Propionibacteriaceae</taxon>
        <taxon>Tessaracoccus</taxon>
    </lineage>
</organism>
<evidence type="ECO:0000256" key="5">
    <source>
        <dbReference type="ARBA" id="ARBA00023136"/>
    </source>
</evidence>
<evidence type="ECO:0000256" key="3">
    <source>
        <dbReference type="ARBA" id="ARBA00022692"/>
    </source>
</evidence>
<dbReference type="RefSeq" id="WP_121900514.1">
    <property type="nucleotide sequence ID" value="NZ_REFW01000001.1"/>
</dbReference>
<feature type="transmembrane region" description="Helical" evidence="6">
    <location>
        <begin position="211"/>
        <end position="232"/>
    </location>
</feature>
<keyword evidence="2" id="KW-1003">Cell membrane</keyword>
<dbReference type="EMBL" id="REFW01000001">
    <property type="protein sequence ID" value="RMB61966.1"/>
    <property type="molecule type" value="Genomic_DNA"/>
</dbReference>
<sequence length="578" mass="62375">MALIDDEAATLQQSGAAGMAATAQLTRVRRNRRTRRWASALVLLLAVVNLASALSAPLRARLELLLEILPFPTLHTAAATTVFVGCALALTARGLLHGSRIAWTAAMGLLVVAVGLNLLKGLDVEEGVISAALVVWLALSRHAFTVWPTQGQLRRALVTAAVAFALAVSVSTLLVMTLGRRHHPHVGETLQASAERLGGGTGLPLLGMGPAATPLLTAVGIAATVAVLWLALSPRWALARTPEQHVVDRERARAIVSRDGGGTMDYFALRDDKEWFFTGNCVVAYAVRAGICLVAPDPVGPRGERYQAWADFMEFAARRGWAVVVVASAVEWLQVYEDSGLRSTYLGDEAIVDVTSFTLTGRAVKGLRQAVNRVERAGVRAEFIDPSTATPEVRDKVRAIAEKSRRGEAERGFSMTLSRLFDPADTGLLLVMALDATDRVLGFIQWVPAADLPGWSLDVMRRDTAEDVPNGLTDFLIVRTIEHIAEQGSRGLGLNFAVMRDTMTTPGEGFAGQVKRRVLDVVARHSQLESLGRFNEKYDPAWVPRYIMRGSGDQLLAEGLAVARAEGLIDVPTRGRHT</sequence>
<comment type="subcellular location">
    <subcellularLocation>
        <location evidence="1">Cell membrane</location>
        <topology evidence="1">Multi-pass membrane protein</topology>
    </subcellularLocation>
</comment>
<gene>
    <name evidence="8" type="ORF">EAX62_05095</name>
</gene>
<accession>A0A3M0GX66</accession>
<keyword evidence="5 6" id="KW-0472">Membrane</keyword>
<proteinExistence type="predicted"/>
<keyword evidence="9" id="KW-1185">Reference proteome</keyword>
<dbReference type="InterPro" id="IPR024320">
    <property type="entry name" value="LPG_synthase_C"/>
</dbReference>
<evidence type="ECO:0000256" key="2">
    <source>
        <dbReference type="ARBA" id="ARBA00022475"/>
    </source>
</evidence>
<dbReference type="PANTHER" id="PTHR34697">
    <property type="entry name" value="PHOSPHATIDYLGLYCEROL LYSYLTRANSFERASE"/>
    <property type="match status" value="1"/>
</dbReference>
<feature type="transmembrane region" description="Helical" evidence="6">
    <location>
        <begin position="156"/>
        <end position="178"/>
    </location>
</feature>
<feature type="transmembrane region" description="Helical" evidence="6">
    <location>
        <begin position="37"/>
        <end position="56"/>
    </location>
</feature>
<dbReference type="GO" id="GO:0055091">
    <property type="term" value="P:phospholipid homeostasis"/>
    <property type="evidence" value="ECO:0007669"/>
    <property type="project" value="TreeGrafter"/>
</dbReference>
<dbReference type="GO" id="GO:0016755">
    <property type="term" value="F:aminoacyltransferase activity"/>
    <property type="evidence" value="ECO:0007669"/>
    <property type="project" value="TreeGrafter"/>
</dbReference>
<feature type="transmembrane region" description="Helical" evidence="6">
    <location>
        <begin position="102"/>
        <end position="122"/>
    </location>
</feature>